<evidence type="ECO:0000313" key="1">
    <source>
        <dbReference type="EMBL" id="KAI8036359.1"/>
    </source>
</evidence>
<dbReference type="AlphaFoldDB" id="A0A9P9YGY6"/>
<keyword evidence="2" id="KW-1185">Reference proteome</keyword>
<protein>
    <submittedName>
        <fullName evidence="1">Uncharacterized protein</fullName>
    </submittedName>
</protein>
<sequence length="65" mass="6578">MAIAGYHGVGAGEVQLGAGYLQSVLGSVSNAAEVGRVLVVLRLRAKENGARSVGLGSSELKVTPR</sequence>
<gene>
    <name evidence="1" type="ORF">M5D96_010952</name>
</gene>
<dbReference type="EMBL" id="JAMKOV010000021">
    <property type="protein sequence ID" value="KAI8036359.1"/>
    <property type="molecule type" value="Genomic_DNA"/>
</dbReference>
<dbReference type="Proteomes" id="UP001059596">
    <property type="component" value="Unassembled WGS sequence"/>
</dbReference>
<reference evidence="1" key="1">
    <citation type="journal article" date="2023" name="Genome Biol. Evol.">
        <title>Long-read-based Genome Assembly of Drosophila gunungcola Reveals Fewer Chemosensory Genes in Flower-breeding Species.</title>
        <authorList>
            <person name="Negi A."/>
            <person name="Liao B.Y."/>
            <person name="Yeh S.D."/>
        </authorList>
    </citation>
    <scope>NUCLEOTIDE SEQUENCE</scope>
    <source>
        <strain evidence="1">Sukarami</strain>
    </source>
</reference>
<name>A0A9P9YGY6_9MUSC</name>
<organism evidence="1 2">
    <name type="scientific">Drosophila gunungcola</name>
    <name type="common">fruit fly</name>
    <dbReference type="NCBI Taxonomy" id="103775"/>
    <lineage>
        <taxon>Eukaryota</taxon>
        <taxon>Metazoa</taxon>
        <taxon>Ecdysozoa</taxon>
        <taxon>Arthropoda</taxon>
        <taxon>Hexapoda</taxon>
        <taxon>Insecta</taxon>
        <taxon>Pterygota</taxon>
        <taxon>Neoptera</taxon>
        <taxon>Endopterygota</taxon>
        <taxon>Diptera</taxon>
        <taxon>Brachycera</taxon>
        <taxon>Muscomorpha</taxon>
        <taxon>Ephydroidea</taxon>
        <taxon>Drosophilidae</taxon>
        <taxon>Drosophila</taxon>
        <taxon>Sophophora</taxon>
    </lineage>
</organism>
<accession>A0A9P9YGY6</accession>
<proteinExistence type="predicted"/>
<evidence type="ECO:0000313" key="2">
    <source>
        <dbReference type="Proteomes" id="UP001059596"/>
    </source>
</evidence>
<comment type="caution">
    <text evidence="1">The sequence shown here is derived from an EMBL/GenBank/DDBJ whole genome shotgun (WGS) entry which is preliminary data.</text>
</comment>